<evidence type="ECO:0000313" key="20">
    <source>
        <dbReference type="EMBL" id="KAF3450727.1"/>
    </source>
</evidence>
<dbReference type="AlphaFoldDB" id="A0A8K0MLT1"/>
<evidence type="ECO:0000256" key="6">
    <source>
        <dbReference type="ARBA" id="ARBA00022490"/>
    </source>
</evidence>
<evidence type="ECO:0000256" key="13">
    <source>
        <dbReference type="ARBA" id="ARBA00052976"/>
    </source>
</evidence>
<comment type="subcellular location">
    <subcellularLocation>
        <location evidence="3">Cytoplasm</location>
        <location evidence="3">Cytoskeleton</location>
        <location evidence="3">Spindle</location>
    </subcellularLocation>
    <subcellularLocation>
        <location evidence="4">Cytoplasm</location>
        <location evidence="4">Cytosol</location>
    </subcellularLocation>
    <subcellularLocation>
        <location evidence="2">Mitochondrion</location>
    </subcellularLocation>
    <subcellularLocation>
        <location evidence="1">Nucleus</location>
    </subcellularLocation>
</comment>
<evidence type="ECO:0000256" key="16">
    <source>
        <dbReference type="ARBA" id="ARBA00067273"/>
    </source>
</evidence>
<evidence type="ECO:0000256" key="4">
    <source>
        <dbReference type="ARBA" id="ARBA00004514"/>
    </source>
</evidence>
<dbReference type="InterPro" id="IPR039298">
    <property type="entry name" value="ACOT13"/>
</dbReference>
<evidence type="ECO:0000256" key="8">
    <source>
        <dbReference type="ARBA" id="ARBA00022990"/>
    </source>
</evidence>
<evidence type="ECO:0000256" key="2">
    <source>
        <dbReference type="ARBA" id="ARBA00004173"/>
    </source>
</evidence>
<keyword evidence="9" id="KW-0443">Lipid metabolism</keyword>
<dbReference type="GO" id="GO:0005829">
    <property type="term" value="C:cytosol"/>
    <property type="evidence" value="ECO:0007669"/>
    <property type="project" value="UniProtKB-SubCell"/>
</dbReference>
<sequence length="185" mass="20681">MFTPSLKVEEKPSTFDHIRETQKKKKKAFDHGVGREILAMEESDAKKSRKWLEDLSKRVTSHDMEAKALEGLQVIHVHRGFVLCNFLVPTCLSDQHGNWHVGAMATLIDDVGAAAIYSSVGHVKVSVDFNVSYFSTAKIQEEIEIEAKVVGELGKLSSVIVQVRRKCNGQLIALGKQWMASFSRL</sequence>
<comment type="similarity">
    <text evidence="5">Belongs to the thioesterase PaaI family.</text>
</comment>
<keyword evidence="7" id="KW-0378">Hydrolase</keyword>
<evidence type="ECO:0000256" key="11">
    <source>
        <dbReference type="ARBA" id="ARBA00023212"/>
    </source>
</evidence>
<keyword evidence="11" id="KW-0206">Cytoskeleton</keyword>
<name>A0A8K0MLT1_9ROSA</name>
<proteinExistence type="inferred from homology"/>
<protein>
    <recommendedName>
        <fullName evidence="16">Acyl-coenzyme A thioesterase 13</fullName>
    </recommendedName>
    <alternativeName>
        <fullName evidence="17">Hotdog-fold thioesterase superfamily member 2</fullName>
    </alternativeName>
    <alternativeName>
        <fullName evidence="18">Thioesterase superfamily member 2</fullName>
    </alternativeName>
</protein>
<dbReference type="OrthoDB" id="46529at2759"/>
<comment type="function">
    <text evidence="14">Catalyzes the hydrolysis of acyl-CoAs into free fatty acids and coenzyme A (CoASH), regulating their respective intracellular levels. Has acyl-CoA thioesterase activity towards medium (C12) and long-chain (C18) fatty acyl-CoA substrates. Can also hydrolyze 3-hydroxyphenylacetyl-CoA and 3,4-dihydroxyphenylacetyl-CoA (in vitro). May play a role in controlling adaptive thermogenesis.</text>
</comment>
<evidence type="ECO:0000256" key="7">
    <source>
        <dbReference type="ARBA" id="ARBA00022801"/>
    </source>
</evidence>
<dbReference type="InterPro" id="IPR006683">
    <property type="entry name" value="Thioestr_dom"/>
</dbReference>
<evidence type="ECO:0000256" key="12">
    <source>
        <dbReference type="ARBA" id="ARBA00023242"/>
    </source>
</evidence>
<comment type="catalytic activity">
    <reaction evidence="13">
        <text>a fatty acyl-CoA + H2O = a fatty acid + CoA + H(+)</text>
        <dbReference type="Rhea" id="RHEA:16781"/>
        <dbReference type="ChEBI" id="CHEBI:15377"/>
        <dbReference type="ChEBI" id="CHEBI:15378"/>
        <dbReference type="ChEBI" id="CHEBI:28868"/>
        <dbReference type="ChEBI" id="CHEBI:57287"/>
        <dbReference type="ChEBI" id="CHEBI:77636"/>
    </reaction>
    <physiologicalReaction direction="left-to-right" evidence="13">
        <dbReference type="Rhea" id="RHEA:16782"/>
    </physiologicalReaction>
</comment>
<evidence type="ECO:0000256" key="3">
    <source>
        <dbReference type="ARBA" id="ARBA00004186"/>
    </source>
</evidence>
<evidence type="ECO:0000259" key="19">
    <source>
        <dbReference type="Pfam" id="PF03061"/>
    </source>
</evidence>
<evidence type="ECO:0000313" key="21">
    <source>
        <dbReference type="Proteomes" id="UP000796880"/>
    </source>
</evidence>
<keyword evidence="21" id="KW-1185">Reference proteome</keyword>
<feature type="domain" description="Thioesterase" evidence="19">
    <location>
        <begin position="96"/>
        <end position="156"/>
    </location>
</feature>
<keyword evidence="8" id="KW-0007">Acetylation</keyword>
<comment type="subunit">
    <text evidence="15">Homotetramer. Interacts with PCTP.</text>
</comment>
<evidence type="ECO:0000256" key="14">
    <source>
        <dbReference type="ARBA" id="ARBA00058205"/>
    </source>
</evidence>
<dbReference type="GO" id="GO:0005819">
    <property type="term" value="C:spindle"/>
    <property type="evidence" value="ECO:0007669"/>
    <property type="project" value="UniProtKB-SubCell"/>
</dbReference>
<dbReference type="GO" id="GO:0047617">
    <property type="term" value="F:fatty acyl-CoA hydrolase activity"/>
    <property type="evidence" value="ECO:0007669"/>
    <property type="project" value="InterPro"/>
</dbReference>
<dbReference type="PANTHER" id="PTHR21660:SF1">
    <property type="entry name" value="ACYL-COENZYME A THIOESTERASE 13"/>
    <property type="match status" value="1"/>
</dbReference>
<keyword evidence="12" id="KW-0539">Nucleus</keyword>
<evidence type="ECO:0000256" key="5">
    <source>
        <dbReference type="ARBA" id="ARBA00008324"/>
    </source>
</evidence>
<comment type="caution">
    <text evidence="20">The sequence shown here is derived from an EMBL/GenBank/DDBJ whole genome shotgun (WGS) entry which is preliminary data.</text>
</comment>
<dbReference type="EMBL" id="VOIH02000003">
    <property type="protein sequence ID" value="KAF3450727.1"/>
    <property type="molecule type" value="Genomic_DNA"/>
</dbReference>
<evidence type="ECO:0000256" key="15">
    <source>
        <dbReference type="ARBA" id="ARBA00064709"/>
    </source>
</evidence>
<dbReference type="PANTHER" id="PTHR21660">
    <property type="entry name" value="THIOESTERASE SUPERFAMILY MEMBER-RELATED"/>
    <property type="match status" value="1"/>
</dbReference>
<dbReference type="Gene3D" id="3.10.129.10">
    <property type="entry name" value="Hotdog Thioesterase"/>
    <property type="match status" value="1"/>
</dbReference>
<evidence type="ECO:0000256" key="10">
    <source>
        <dbReference type="ARBA" id="ARBA00023128"/>
    </source>
</evidence>
<dbReference type="InterPro" id="IPR029069">
    <property type="entry name" value="HotDog_dom_sf"/>
</dbReference>
<evidence type="ECO:0000256" key="1">
    <source>
        <dbReference type="ARBA" id="ARBA00004123"/>
    </source>
</evidence>
<dbReference type="CDD" id="cd03443">
    <property type="entry name" value="PaaI_thioesterase"/>
    <property type="match status" value="1"/>
</dbReference>
<dbReference type="GO" id="GO:0005739">
    <property type="term" value="C:mitochondrion"/>
    <property type="evidence" value="ECO:0007669"/>
    <property type="project" value="UniProtKB-SubCell"/>
</dbReference>
<reference evidence="20" key="1">
    <citation type="submission" date="2020-03" db="EMBL/GenBank/DDBJ databases">
        <title>A high-quality chromosome-level genome assembly of a woody plant with both climbing and erect habits, Rhamnella rubrinervis.</title>
        <authorList>
            <person name="Lu Z."/>
            <person name="Yang Y."/>
            <person name="Zhu X."/>
            <person name="Sun Y."/>
        </authorList>
    </citation>
    <scope>NUCLEOTIDE SEQUENCE</scope>
    <source>
        <strain evidence="20">BYM</strain>
        <tissue evidence="20">Leaf</tissue>
    </source>
</reference>
<dbReference type="GO" id="GO:0005634">
    <property type="term" value="C:nucleus"/>
    <property type="evidence" value="ECO:0007669"/>
    <property type="project" value="UniProtKB-SubCell"/>
</dbReference>
<dbReference type="GO" id="GO:0006629">
    <property type="term" value="P:lipid metabolic process"/>
    <property type="evidence" value="ECO:0007669"/>
    <property type="project" value="UniProtKB-KW"/>
</dbReference>
<organism evidence="20 21">
    <name type="scientific">Rhamnella rubrinervis</name>
    <dbReference type="NCBI Taxonomy" id="2594499"/>
    <lineage>
        <taxon>Eukaryota</taxon>
        <taxon>Viridiplantae</taxon>
        <taxon>Streptophyta</taxon>
        <taxon>Embryophyta</taxon>
        <taxon>Tracheophyta</taxon>
        <taxon>Spermatophyta</taxon>
        <taxon>Magnoliopsida</taxon>
        <taxon>eudicotyledons</taxon>
        <taxon>Gunneridae</taxon>
        <taxon>Pentapetalae</taxon>
        <taxon>rosids</taxon>
        <taxon>fabids</taxon>
        <taxon>Rosales</taxon>
        <taxon>Rhamnaceae</taxon>
        <taxon>rhamnoid group</taxon>
        <taxon>Rhamneae</taxon>
        <taxon>Rhamnella</taxon>
    </lineage>
</organism>
<accession>A0A8K0MLT1</accession>
<evidence type="ECO:0000256" key="18">
    <source>
        <dbReference type="ARBA" id="ARBA00083956"/>
    </source>
</evidence>
<dbReference type="FunFam" id="3.10.129.10:FF:000021">
    <property type="entry name" value="Acyl-coenzyme A thioesterase 13"/>
    <property type="match status" value="1"/>
</dbReference>
<dbReference type="SUPFAM" id="SSF54637">
    <property type="entry name" value="Thioesterase/thiol ester dehydrase-isomerase"/>
    <property type="match status" value="1"/>
</dbReference>
<keyword evidence="10" id="KW-0496">Mitochondrion</keyword>
<gene>
    <name evidence="20" type="ORF">FNV43_RR06816</name>
</gene>
<evidence type="ECO:0000256" key="9">
    <source>
        <dbReference type="ARBA" id="ARBA00023098"/>
    </source>
</evidence>
<dbReference type="Proteomes" id="UP000796880">
    <property type="component" value="Unassembled WGS sequence"/>
</dbReference>
<evidence type="ECO:0000256" key="17">
    <source>
        <dbReference type="ARBA" id="ARBA00081533"/>
    </source>
</evidence>
<dbReference type="Pfam" id="PF03061">
    <property type="entry name" value="4HBT"/>
    <property type="match status" value="1"/>
</dbReference>
<keyword evidence="6" id="KW-0963">Cytoplasm</keyword>